<gene>
    <name evidence="2" type="ORF">EAI93_00445</name>
    <name evidence="1" type="ORF">ERS852456_00949</name>
</gene>
<reference evidence="1 3" key="1">
    <citation type="submission" date="2015-09" db="EMBL/GenBank/DDBJ databases">
        <authorList>
            <consortium name="Pathogen Informatics"/>
        </authorList>
    </citation>
    <scope>NUCLEOTIDE SEQUENCE [LARGE SCALE GENOMIC DNA]</scope>
    <source>
        <strain evidence="1 3">2789STDY5834841</strain>
    </source>
</reference>
<dbReference type="SMART" id="SM00855">
    <property type="entry name" value="PGAM"/>
    <property type="match status" value="1"/>
</dbReference>
<dbReference type="Gene3D" id="3.40.50.1240">
    <property type="entry name" value="Phosphoglycerate mutase-like"/>
    <property type="match status" value="1"/>
</dbReference>
<reference evidence="2 4" key="2">
    <citation type="journal article" date="2019" name="Science, e1252229">
        <title>Invertible promoters mediate bacterial phase variation, antibiotic resistance, and host adaptation in the gut.</title>
        <authorList>
            <person name="Jiang X."/>
            <person name="Hall A.B."/>
            <person name="Arthur T.D."/>
            <person name="Plichta D.R."/>
            <person name="Covington C.T."/>
            <person name="Poyet M."/>
            <person name="Crothers J."/>
            <person name="Moses P.L."/>
            <person name="Tolonen A.C."/>
            <person name="Vlamakis H."/>
            <person name="Alm E.J."/>
            <person name="Xavier R.J."/>
        </authorList>
    </citation>
    <scope>NUCLEOTIDE SEQUENCE [LARGE SCALE GENOMIC DNA]</scope>
    <source>
        <strain evidence="4">aa_0143</strain>
        <strain evidence="2">Aa_0143</strain>
    </source>
</reference>
<name>A0A174A835_9FIRM</name>
<evidence type="ECO:0000313" key="4">
    <source>
        <dbReference type="Proteomes" id="UP000292665"/>
    </source>
</evidence>
<dbReference type="AlphaFoldDB" id="A0A174A835"/>
<evidence type="ECO:0000313" key="3">
    <source>
        <dbReference type="Proteomes" id="UP000095787"/>
    </source>
</evidence>
<evidence type="ECO:0000313" key="1">
    <source>
        <dbReference type="EMBL" id="CUN83940.1"/>
    </source>
</evidence>
<sequence>MRILFIRHGDPDYINDTLTKKGHREAKLLAERAADLNLGSCYVSPLGRAKDTAQYCLDKVGKTAQTVEWLREFPARIDLNQAVHLQKAYPTAEKENGRYVPRIVWDIVPSYWMEHGECMDRDAWRKSDLCQNSDAVEVYDRVTLEFDRFLAEHGYVREGSSYRVERECTETVTFFCHFGITCALLSHLWNMSPFSAWQYFAFAPTSVTEIVTEEREKGIACFRGLKLGDASHLYAGNEPVSVAARFCEVYSDMNSRH</sequence>
<dbReference type="Proteomes" id="UP000095787">
    <property type="component" value="Unassembled WGS sequence"/>
</dbReference>
<dbReference type="SUPFAM" id="SSF53254">
    <property type="entry name" value="Phosphoglycerate mutase-like"/>
    <property type="match status" value="1"/>
</dbReference>
<dbReference type="Proteomes" id="UP000292665">
    <property type="component" value="Unassembled WGS sequence"/>
</dbReference>
<dbReference type="RefSeq" id="WP_009242253.1">
    <property type="nucleotide sequence ID" value="NZ_AP028249.1"/>
</dbReference>
<protein>
    <submittedName>
        <fullName evidence="1">Alpha-ribazole phosphatase</fullName>
    </submittedName>
    <submittedName>
        <fullName evidence="2">Histidine phosphatase family protein</fullName>
    </submittedName>
</protein>
<dbReference type="InterPro" id="IPR029033">
    <property type="entry name" value="His_PPase_superfam"/>
</dbReference>
<proteinExistence type="predicted"/>
<organism evidence="1 3">
    <name type="scientific">[Ruminococcus] torques</name>
    <dbReference type="NCBI Taxonomy" id="33039"/>
    <lineage>
        <taxon>Bacteria</taxon>
        <taxon>Bacillati</taxon>
        <taxon>Bacillota</taxon>
        <taxon>Clostridia</taxon>
        <taxon>Lachnospirales</taxon>
        <taxon>Lachnospiraceae</taxon>
        <taxon>Mediterraneibacter</taxon>
    </lineage>
</organism>
<dbReference type="GeneID" id="97329018"/>
<evidence type="ECO:0000313" key="2">
    <source>
        <dbReference type="EMBL" id="RYS82212.1"/>
    </source>
</evidence>
<dbReference type="Pfam" id="PF00300">
    <property type="entry name" value="His_Phos_1"/>
    <property type="match status" value="1"/>
</dbReference>
<dbReference type="InterPro" id="IPR013078">
    <property type="entry name" value="His_Pase_superF_clade-1"/>
</dbReference>
<dbReference type="EMBL" id="CYZO01000009">
    <property type="protein sequence ID" value="CUN83940.1"/>
    <property type="molecule type" value="Genomic_DNA"/>
</dbReference>
<dbReference type="EMBL" id="RCYR01000001">
    <property type="protein sequence ID" value="RYS82212.1"/>
    <property type="molecule type" value="Genomic_DNA"/>
</dbReference>
<accession>A0A174A835</accession>
<dbReference type="CDD" id="cd07067">
    <property type="entry name" value="HP_PGM_like"/>
    <property type="match status" value="1"/>
</dbReference>